<dbReference type="Proteomes" id="UP000046680">
    <property type="component" value="Unassembled WGS sequence"/>
</dbReference>
<protein>
    <submittedName>
        <fullName evidence="1">Uncharacterized protein</fullName>
    </submittedName>
</protein>
<name>A0A654U728_MYCTX</name>
<dbReference type="EMBL" id="CGCX01002603">
    <property type="protein sequence ID" value="CFS13962.1"/>
    <property type="molecule type" value="Genomic_DNA"/>
</dbReference>
<evidence type="ECO:0000313" key="2">
    <source>
        <dbReference type="Proteomes" id="UP000046680"/>
    </source>
</evidence>
<gene>
    <name evidence="1" type="ORF">ERS007657_04220</name>
</gene>
<sequence>MDLIGHMENIAIQSPTATSSLSVFREKFSSKRALASYVGGSWTPES</sequence>
<accession>A0A654U728</accession>
<organism evidence="1 2">
    <name type="scientific">Mycobacterium tuberculosis</name>
    <dbReference type="NCBI Taxonomy" id="1773"/>
    <lineage>
        <taxon>Bacteria</taxon>
        <taxon>Bacillati</taxon>
        <taxon>Actinomycetota</taxon>
        <taxon>Actinomycetes</taxon>
        <taxon>Mycobacteriales</taxon>
        <taxon>Mycobacteriaceae</taxon>
        <taxon>Mycobacterium</taxon>
        <taxon>Mycobacterium tuberculosis complex</taxon>
    </lineage>
</organism>
<dbReference type="AlphaFoldDB" id="A0A654U728"/>
<reference evidence="1 2" key="1">
    <citation type="submission" date="2015-03" db="EMBL/GenBank/DDBJ databases">
        <authorList>
            <consortium name="Pathogen Informatics"/>
        </authorList>
    </citation>
    <scope>NUCLEOTIDE SEQUENCE [LARGE SCALE GENOMIC DNA]</scope>
    <source>
        <strain evidence="1 2">C09601061</strain>
    </source>
</reference>
<proteinExistence type="predicted"/>
<evidence type="ECO:0000313" key="1">
    <source>
        <dbReference type="EMBL" id="CFS13962.1"/>
    </source>
</evidence>